<comment type="caution">
    <text evidence="2">The sequence shown here is derived from an EMBL/GenBank/DDBJ whole genome shotgun (WGS) entry which is preliminary data.</text>
</comment>
<proteinExistence type="predicted"/>
<evidence type="ECO:0000313" key="2">
    <source>
        <dbReference type="EMBL" id="KTB36565.1"/>
    </source>
</evidence>
<name>A0A0W0FJW1_MONRR</name>
<dbReference type="eggNOG" id="KOG2508">
    <property type="taxonomic scope" value="Eukaryota"/>
</dbReference>
<dbReference type="Gene3D" id="2.60.120.10">
    <property type="entry name" value="Jelly Rolls"/>
    <property type="match status" value="1"/>
</dbReference>
<dbReference type="InterPro" id="IPR041667">
    <property type="entry name" value="Cupin_8"/>
</dbReference>
<gene>
    <name evidence="2" type="ORF">WG66_10776</name>
</gene>
<organism evidence="2 3">
    <name type="scientific">Moniliophthora roreri</name>
    <name type="common">Frosty pod rot fungus</name>
    <name type="synonym">Monilia roreri</name>
    <dbReference type="NCBI Taxonomy" id="221103"/>
    <lineage>
        <taxon>Eukaryota</taxon>
        <taxon>Fungi</taxon>
        <taxon>Dikarya</taxon>
        <taxon>Basidiomycota</taxon>
        <taxon>Agaricomycotina</taxon>
        <taxon>Agaricomycetes</taxon>
        <taxon>Agaricomycetidae</taxon>
        <taxon>Agaricales</taxon>
        <taxon>Marasmiineae</taxon>
        <taxon>Marasmiaceae</taxon>
        <taxon>Moniliophthora</taxon>
    </lineage>
</organism>
<evidence type="ECO:0000313" key="3">
    <source>
        <dbReference type="Proteomes" id="UP000054988"/>
    </source>
</evidence>
<dbReference type="PANTHER" id="PTHR12461:SF99">
    <property type="entry name" value="BIFUNCTIONAL PEPTIDASE AND (3S)-LYSYL HYDROXYLASE JMJD7"/>
    <property type="match status" value="1"/>
</dbReference>
<dbReference type="InterPro" id="IPR014710">
    <property type="entry name" value="RmlC-like_jellyroll"/>
</dbReference>
<accession>A0A0W0FJW1</accession>
<dbReference type="SUPFAM" id="SSF51197">
    <property type="entry name" value="Clavaminate synthase-like"/>
    <property type="match status" value="1"/>
</dbReference>
<sequence length="359" mass="40606">MQIWNPYDGSLKSTMVSRSLRYIEYDFDLGLIDLNGSSFDTLDEPPSALEFSRIVHVSRPVLIKAFRTPASERWTNEYLIDKMGSSQISISVTPNGQVDDPRADAIAPGLDGKLYFAEPYVQQMSMSSLLSKLSENPDELKGQTETYYLQSQNGNIYTSQFYEDGDAPSEYQPLRIDVPSQVSWCTEALDRNPDAVNIWIGDGGSVSSIHSDPYENIYTVVRGVKHFTLLPPTEGWCLEERMYPHATYTRSESGALILQPSSLETPQVRWASIADPHLPGNLPRDAHPIHVTVKSGDTLYLPAGWWHHVRQSGITIALNWWYDIEMRGMNWVLLSFLRSIKQVPSGNKGHIERDDETYD</sequence>
<dbReference type="InterPro" id="IPR003347">
    <property type="entry name" value="JmjC_dom"/>
</dbReference>
<dbReference type="Proteomes" id="UP000054988">
    <property type="component" value="Unassembled WGS sequence"/>
</dbReference>
<dbReference type="PANTHER" id="PTHR12461">
    <property type="entry name" value="HYPOXIA-INDUCIBLE FACTOR 1 ALPHA INHIBITOR-RELATED"/>
    <property type="match status" value="1"/>
</dbReference>
<evidence type="ECO:0000259" key="1">
    <source>
        <dbReference type="PROSITE" id="PS51184"/>
    </source>
</evidence>
<dbReference type="Pfam" id="PF13621">
    <property type="entry name" value="Cupin_8"/>
    <property type="match status" value="1"/>
</dbReference>
<reference evidence="2 3" key="1">
    <citation type="submission" date="2015-12" db="EMBL/GenBank/DDBJ databases">
        <title>Draft genome sequence of Moniliophthora roreri, the causal agent of frosty pod rot of cacao.</title>
        <authorList>
            <person name="Aime M.C."/>
            <person name="Diaz-Valderrama J.R."/>
            <person name="Kijpornyongpan T."/>
            <person name="Phillips-Mora W."/>
        </authorList>
    </citation>
    <scope>NUCLEOTIDE SEQUENCE [LARGE SCALE GENOMIC DNA]</scope>
    <source>
        <strain evidence="2 3">MCA 2952</strain>
    </source>
</reference>
<dbReference type="EMBL" id="LATX01001892">
    <property type="protein sequence ID" value="KTB36565.1"/>
    <property type="molecule type" value="Genomic_DNA"/>
</dbReference>
<protein>
    <recommendedName>
        <fullName evidence="1">JmjC domain-containing protein</fullName>
    </recommendedName>
</protein>
<dbReference type="PROSITE" id="PS51184">
    <property type="entry name" value="JMJC"/>
    <property type="match status" value="1"/>
</dbReference>
<feature type="domain" description="JmjC" evidence="1">
    <location>
        <begin position="156"/>
        <end position="337"/>
    </location>
</feature>
<dbReference type="AlphaFoldDB" id="A0A0W0FJW1"/>
<dbReference type="SMART" id="SM00558">
    <property type="entry name" value="JmjC"/>
    <property type="match status" value="1"/>
</dbReference>